<dbReference type="SUPFAM" id="SSF48208">
    <property type="entry name" value="Six-hairpin glycosidases"/>
    <property type="match status" value="1"/>
</dbReference>
<dbReference type="PANTHER" id="PTHR42899">
    <property type="entry name" value="SPERMATOGENESIS-ASSOCIATED PROTEIN 20"/>
    <property type="match status" value="1"/>
</dbReference>
<dbReference type="EMBL" id="BDJK01000055">
    <property type="protein sequence ID" value="GAV23539.1"/>
    <property type="molecule type" value="Genomic_DNA"/>
</dbReference>
<organism evidence="2 3">
    <name type="scientific">Carboxydothermus pertinax</name>
    <dbReference type="NCBI Taxonomy" id="870242"/>
    <lineage>
        <taxon>Bacteria</taxon>
        <taxon>Bacillati</taxon>
        <taxon>Bacillota</taxon>
        <taxon>Clostridia</taxon>
        <taxon>Thermoanaerobacterales</taxon>
        <taxon>Thermoanaerobacteraceae</taxon>
        <taxon>Carboxydothermus</taxon>
    </lineage>
</organism>
<dbReference type="GO" id="GO:0005975">
    <property type="term" value="P:carbohydrate metabolic process"/>
    <property type="evidence" value="ECO:0007669"/>
    <property type="project" value="InterPro"/>
</dbReference>
<feature type="domain" description="Spermatogenesis-associated protein 20-like TRX" evidence="1">
    <location>
        <begin position="9"/>
        <end position="170"/>
    </location>
</feature>
<dbReference type="CDD" id="cd02955">
    <property type="entry name" value="SSP411"/>
    <property type="match status" value="1"/>
</dbReference>
<dbReference type="AlphaFoldDB" id="A0A1L8CXF5"/>
<accession>A0A1L8CXF5</accession>
<dbReference type="STRING" id="870242.cpu_20490"/>
<sequence length="691" mass="79489">MTTEAKRQPNRLIHEKSPYLLQHAYNPVDWYPWGEDAFKKAKMEDKPVFLSIGYSTCHWCHVMERESFENEEVADLLNKHFVAIKVDREERPDVDQIYMTACQAMTGQGGWPLTIIMTPEKKPFFAGTYFPKRSKWGRPGLIEILTEIAKLWETDREQLLTISKRLYEFMQTMPQSKKGDLTEEVLEKAYREFLGKFDSEYGGFGPAPKFPTPHNLIFLFRYWKRTGEEKALVMAEKTLEAMARGGIYDHVGYGFHRYSTDREWLVPHFEKMLYDNALLAYTYLEAYQATKKEKYARVAREVFTYVKRKMTSPEGGFYSAEDADSEGVEGKYYAWTPDEVKKALGPEEGELFCRVYDITPEGNFEGKNIPNLIHTDLESMAVKFGKSSEELTDSLDRMRQKLYQGREKRVLPHKDDKILTSWNGLMIAALAKGVRVLQDQELLNMAQKAAEFIFSKLRRDDGRLLARYREGEGAVLAYLDDYAFLIWGLIELYEASFEVRYLKLAVELTREMLKLFWDEKHGGLFFTGADGEELITRPKEIYDGALPSGNSVAALNLLRLSRMLGEEDFLQKAEEILSTFAGKVSEIPSAHSFYLLAYLFYLGPVKEIVVAGEPDGEDTRAMIEKINLAYLPNSVVLFHPIGDAGQEIREIIPHIADKKSLIGERATVYVCENFSCKAPVVEVEMLEEYLM</sequence>
<dbReference type="InterPro" id="IPR008928">
    <property type="entry name" value="6-hairpin_glycosidase_sf"/>
</dbReference>
<dbReference type="RefSeq" id="WP_075859941.1">
    <property type="nucleotide sequence ID" value="NZ_BDJK01000055.1"/>
</dbReference>
<name>A0A1L8CXF5_9THEO</name>
<dbReference type="OrthoDB" id="9762614at2"/>
<dbReference type="PIRSF" id="PIRSF006402">
    <property type="entry name" value="UCP006402_thioredoxin"/>
    <property type="match status" value="1"/>
</dbReference>
<dbReference type="InterPro" id="IPR024705">
    <property type="entry name" value="Ssp411"/>
</dbReference>
<dbReference type="InterPro" id="IPR012341">
    <property type="entry name" value="6hp_glycosidase-like_sf"/>
</dbReference>
<evidence type="ECO:0000313" key="2">
    <source>
        <dbReference type="EMBL" id="GAV23539.1"/>
    </source>
</evidence>
<dbReference type="InterPro" id="IPR004879">
    <property type="entry name" value="Ssp411-like_TRX"/>
</dbReference>
<dbReference type="PANTHER" id="PTHR42899:SF1">
    <property type="entry name" value="SPERMATOGENESIS-ASSOCIATED PROTEIN 20"/>
    <property type="match status" value="1"/>
</dbReference>
<dbReference type="Pfam" id="PF03190">
    <property type="entry name" value="Thioredox_DsbH"/>
    <property type="match status" value="1"/>
</dbReference>
<evidence type="ECO:0000313" key="3">
    <source>
        <dbReference type="Proteomes" id="UP000187485"/>
    </source>
</evidence>
<dbReference type="Gene3D" id="3.40.30.10">
    <property type="entry name" value="Glutaredoxin"/>
    <property type="match status" value="1"/>
</dbReference>
<dbReference type="Gene3D" id="1.50.10.10">
    <property type="match status" value="2"/>
</dbReference>
<comment type="caution">
    <text evidence="2">The sequence shown here is derived from an EMBL/GenBank/DDBJ whole genome shotgun (WGS) entry which is preliminary data.</text>
</comment>
<dbReference type="Proteomes" id="UP000187485">
    <property type="component" value="Unassembled WGS sequence"/>
</dbReference>
<keyword evidence="3" id="KW-1185">Reference proteome</keyword>
<evidence type="ECO:0000259" key="1">
    <source>
        <dbReference type="Pfam" id="PF03190"/>
    </source>
</evidence>
<dbReference type="InterPro" id="IPR036249">
    <property type="entry name" value="Thioredoxin-like_sf"/>
</dbReference>
<reference evidence="3" key="1">
    <citation type="submission" date="2016-12" db="EMBL/GenBank/DDBJ databases">
        <title>Draft Genome Sequences od Carboxydothermus pertinax and islandicus, Hydrogenogenic Carboxydotrophic Bacteria.</title>
        <authorList>
            <person name="Fukuyama Y."/>
            <person name="Ohmae K."/>
            <person name="Yoneda Y."/>
            <person name="Yoshida T."/>
            <person name="Sako Y."/>
        </authorList>
    </citation>
    <scope>NUCLEOTIDE SEQUENCE [LARGE SCALE GENOMIC DNA]</scope>
    <source>
        <strain evidence="3">Ug1</strain>
    </source>
</reference>
<proteinExistence type="predicted"/>
<dbReference type="SUPFAM" id="SSF52833">
    <property type="entry name" value="Thioredoxin-like"/>
    <property type="match status" value="1"/>
</dbReference>
<gene>
    <name evidence="2" type="ORF">cpu_20490</name>
</gene>
<protein>
    <submittedName>
        <fullName evidence="2">Thioredoxin</fullName>
    </submittedName>
</protein>